<dbReference type="PANTHER" id="PTHR40448:SF1">
    <property type="entry name" value="TWO-COMPONENT SENSOR HISTIDINE KINASE"/>
    <property type="match status" value="1"/>
</dbReference>
<comment type="caution">
    <text evidence="2">The sequence shown here is derived from an EMBL/GenBank/DDBJ whole genome shotgun (WGS) entry which is preliminary data.</text>
</comment>
<evidence type="ECO:0000259" key="1">
    <source>
        <dbReference type="Pfam" id="PF14501"/>
    </source>
</evidence>
<keyword evidence="2" id="KW-0808">Transferase</keyword>
<gene>
    <name evidence="2" type="ORF">FC85_GL002006</name>
</gene>
<dbReference type="PATRIC" id="fig|1423739.3.peg.2092"/>
<dbReference type="Gene3D" id="3.30.565.10">
    <property type="entry name" value="Histidine kinase-like ATPase, C-terminal domain"/>
    <property type="match status" value="1"/>
</dbReference>
<name>A0A0R1S027_9LACO</name>
<protein>
    <submittedName>
        <fullName evidence="2">Histidine kinase</fullName>
    </submittedName>
</protein>
<dbReference type="RefSeq" id="WP_057866282.1">
    <property type="nucleotide sequence ID" value="NZ_AZEY01000108.1"/>
</dbReference>
<keyword evidence="2" id="KW-0418">Kinase</keyword>
<dbReference type="Pfam" id="PF14501">
    <property type="entry name" value="HATPase_c_5"/>
    <property type="match status" value="1"/>
</dbReference>
<dbReference type="GO" id="GO:0016301">
    <property type="term" value="F:kinase activity"/>
    <property type="evidence" value="ECO:0007669"/>
    <property type="project" value="UniProtKB-KW"/>
</dbReference>
<proteinExistence type="predicted"/>
<dbReference type="PANTHER" id="PTHR40448">
    <property type="entry name" value="TWO-COMPONENT SENSOR HISTIDINE KINASE"/>
    <property type="match status" value="1"/>
</dbReference>
<dbReference type="InterPro" id="IPR032834">
    <property type="entry name" value="NatK-like_C"/>
</dbReference>
<sequence length="239" mass="27043">MYLSLKIQLIQHTQIESLREEQLKQLSQYTNQIEGLYNDIRGIRHDHINVIKTLQNSIEERNLKGIEETFNSVIKNFGASLQGEKFAITYLDKVKISAVKSLLASKLIQAQTAGIQINVEIDQPVTTCYINLLDYIRILSVFLDNAIDASKQAANPILSIALIVDKPNHEEILVVKNNCKETTIDKRKIFELGYSSKGKGRGIGLATVKGLLIKHPNINLETEFKNHFFTQTLVLQEEP</sequence>
<organism evidence="2 3">
    <name type="scientific">Lentilactobacillus diolivorans DSM 14421</name>
    <dbReference type="NCBI Taxonomy" id="1423739"/>
    <lineage>
        <taxon>Bacteria</taxon>
        <taxon>Bacillati</taxon>
        <taxon>Bacillota</taxon>
        <taxon>Bacilli</taxon>
        <taxon>Lactobacillales</taxon>
        <taxon>Lactobacillaceae</taxon>
        <taxon>Lentilactobacillus</taxon>
    </lineage>
</organism>
<evidence type="ECO:0000313" key="3">
    <source>
        <dbReference type="Proteomes" id="UP000052013"/>
    </source>
</evidence>
<dbReference type="SUPFAM" id="SSF55874">
    <property type="entry name" value="ATPase domain of HSP90 chaperone/DNA topoisomerase II/histidine kinase"/>
    <property type="match status" value="1"/>
</dbReference>
<dbReference type="Proteomes" id="UP000052013">
    <property type="component" value="Unassembled WGS sequence"/>
</dbReference>
<dbReference type="STRING" id="1423739.FC85_GL002006"/>
<accession>A0A0R1S027</accession>
<dbReference type="EMBL" id="AZEY01000108">
    <property type="protein sequence ID" value="KRL62496.1"/>
    <property type="molecule type" value="Genomic_DNA"/>
</dbReference>
<dbReference type="GO" id="GO:0042802">
    <property type="term" value="F:identical protein binding"/>
    <property type="evidence" value="ECO:0007669"/>
    <property type="project" value="TreeGrafter"/>
</dbReference>
<dbReference type="AlphaFoldDB" id="A0A0R1S027"/>
<feature type="domain" description="Sensor histidine kinase NatK-like C-terminal" evidence="1">
    <location>
        <begin position="131"/>
        <end position="235"/>
    </location>
</feature>
<reference evidence="2 3" key="1">
    <citation type="journal article" date="2015" name="Genome Announc.">
        <title>Expanding the biotechnology potential of lactobacilli through comparative genomics of 213 strains and associated genera.</title>
        <authorList>
            <person name="Sun Z."/>
            <person name="Harris H.M."/>
            <person name="McCann A."/>
            <person name="Guo C."/>
            <person name="Argimon S."/>
            <person name="Zhang W."/>
            <person name="Yang X."/>
            <person name="Jeffery I.B."/>
            <person name="Cooney J.C."/>
            <person name="Kagawa T.F."/>
            <person name="Liu W."/>
            <person name="Song Y."/>
            <person name="Salvetti E."/>
            <person name="Wrobel A."/>
            <person name="Rasinkangas P."/>
            <person name="Parkhill J."/>
            <person name="Rea M.C."/>
            <person name="O'Sullivan O."/>
            <person name="Ritari J."/>
            <person name="Douillard F.P."/>
            <person name="Paul Ross R."/>
            <person name="Yang R."/>
            <person name="Briner A.E."/>
            <person name="Felis G.E."/>
            <person name="de Vos W.M."/>
            <person name="Barrangou R."/>
            <person name="Klaenhammer T.R."/>
            <person name="Caufield P.W."/>
            <person name="Cui Y."/>
            <person name="Zhang H."/>
            <person name="O'Toole P.W."/>
        </authorList>
    </citation>
    <scope>NUCLEOTIDE SEQUENCE [LARGE SCALE GENOMIC DNA]</scope>
    <source>
        <strain evidence="2 3">DSM 14421</strain>
    </source>
</reference>
<evidence type="ECO:0000313" key="2">
    <source>
        <dbReference type="EMBL" id="KRL62496.1"/>
    </source>
</evidence>
<dbReference type="InterPro" id="IPR036890">
    <property type="entry name" value="HATPase_C_sf"/>
</dbReference>